<evidence type="ECO:0000313" key="3">
    <source>
        <dbReference type="EMBL" id="MDT0675377.1"/>
    </source>
</evidence>
<evidence type="ECO:0000256" key="2">
    <source>
        <dbReference type="SAM" id="Phobius"/>
    </source>
</evidence>
<keyword evidence="4" id="KW-1185">Reference proteome</keyword>
<organism evidence="3 4">
    <name type="scientific">Autumnicola musiva</name>
    <dbReference type="NCBI Taxonomy" id="3075589"/>
    <lineage>
        <taxon>Bacteria</taxon>
        <taxon>Pseudomonadati</taxon>
        <taxon>Bacteroidota</taxon>
        <taxon>Flavobacteriia</taxon>
        <taxon>Flavobacteriales</taxon>
        <taxon>Flavobacteriaceae</taxon>
        <taxon>Autumnicola</taxon>
    </lineage>
</organism>
<gene>
    <name evidence="3" type="ORF">RM539_02110</name>
</gene>
<dbReference type="PANTHER" id="PTHR35792">
    <property type="entry name" value="GENERAL STRESS PROTEIN"/>
    <property type="match status" value="1"/>
</dbReference>
<dbReference type="Proteomes" id="UP001262582">
    <property type="component" value="Unassembled WGS sequence"/>
</dbReference>
<proteinExistence type="predicted"/>
<dbReference type="InterPro" id="IPR024623">
    <property type="entry name" value="YtxH"/>
</dbReference>
<dbReference type="RefSeq" id="WP_311501842.1">
    <property type="nucleotide sequence ID" value="NZ_JAVRHK010000001.1"/>
</dbReference>
<dbReference type="InterPro" id="IPR052928">
    <property type="entry name" value="Desiccation-related_membrane"/>
</dbReference>
<feature type="region of interest" description="Disordered" evidence="1">
    <location>
        <begin position="27"/>
        <end position="64"/>
    </location>
</feature>
<keyword evidence="2" id="KW-1133">Transmembrane helix</keyword>
<comment type="caution">
    <text evidence="3">The sequence shown here is derived from an EMBL/GenBank/DDBJ whole genome shotgun (WGS) entry which is preliminary data.</text>
</comment>
<dbReference type="Pfam" id="PF12732">
    <property type="entry name" value="YtxH"/>
    <property type="match status" value="1"/>
</dbReference>
<feature type="compositionally biased region" description="Basic and acidic residues" evidence="1">
    <location>
        <begin position="31"/>
        <end position="45"/>
    </location>
</feature>
<feature type="compositionally biased region" description="Basic and acidic residues" evidence="1">
    <location>
        <begin position="100"/>
        <end position="117"/>
    </location>
</feature>
<dbReference type="PANTHER" id="PTHR35792:SF2">
    <property type="entry name" value="GENERAL STRESS PROTEIN"/>
    <property type="match status" value="1"/>
</dbReference>
<protein>
    <submittedName>
        <fullName evidence="3">YtxH domain-containing protein</fullName>
    </submittedName>
</protein>
<name>A0ABU3D1I0_9FLAO</name>
<dbReference type="EMBL" id="JAVRHK010000001">
    <property type="protein sequence ID" value="MDT0675377.1"/>
    <property type="molecule type" value="Genomic_DNA"/>
</dbReference>
<evidence type="ECO:0000313" key="4">
    <source>
        <dbReference type="Proteomes" id="UP001262582"/>
    </source>
</evidence>
<dbReference type="Gene3D" id="1.20.120.20">
    <property type="entry name" value="Apolipoprotein"/>
    <property type="match status" value="1"/>
</dbReference>
<keyword evidence="2" id="KW-0812">Transmembrane</keyword>
<sequence>MANTGSTLLALVTGAAIGAGLGMLYAPESGEETRKKIREESDRAQKNFNKKYKETSSNLSEKAKKARFDFETRLEETLSSASYKADDILTAMESKLEELRKQNAKLQKDAKNEEKDTQGQGGSKGKANQAIV</sequence>
<keyword evidence="2" id="KW-0472">Membrane</keyword>
<evidence type="ECO:0000256" key="1">
    <source>
        <dbReference type="SAM" id="MobiDB-lite"/>
    </source>
</evidence>
<feature type="transmembrane region" description="Helical" evidence="2">
    <location>
        <begin position="6"/>
        <end position="26"/>
    </location>
</feature>
<reference evidence="3 4" key="1">
    <citation type="submission" date="2023-09" db="EMBL/GenBank/DDBJ databases">
        <authorList>
            <person name="Rey-Velasco X."/>
        </authorList>
    </citation>
    <scope>NUCLEOTIDE SEQUENCE [LARGE SCALE GENOMIC DNA]</scope>
    <source>
        <strain evidence="3 4">F117</strain>
    </source>
</reference>
<feature type="region of interest" description="Disordered" evidence="1">
    <location>
        <begin position="100"/>
        <end position="132"/>
    </location>
</feature>
<accession>A0ABU3D1I0</accession>